<sequence length="298" mass="33462">MFDYNDAFSRNIGWVTEEEQLKLKNSKVAIGGLGGVGGDHAIVCARLGVSNFHISDLDAYDYANFNRQAGAFVSTIGKEKSVVMEETLKDINPEASIVNFKHGITLENLDEFLDGVDVYIDSLDIFALEIRRQVFRRCYELGIPTITAAPMGMGTAMLCFKPGKMSFDEYFAMVDAPENASDEERALYFENNIVRFVIGVSPSVQQRHYLVQNSSVNFMKKKVPSTCMGISLAAGVLCTNVLKLLLNRGDVVCAPRGLHFDAYRNNLIKTWRPWGNKNPLQKYMFRKVKQILDDNKES</sequence>
<comment type="caution">
    <text evidence="2">The sequence shown here is derived from an EMBL/GenBank/DDBJ whole genome shotgun (WGS) entry which is preliminary data.</text>
</comment>
<dbReference type="InterPro" id="IPR000594">
    <property type="entry name" value="ThiF_NAD_FAD-bd"/>
</dbReference>
<keyword evidence="3" id="KW-1185">Reference proteome</keyword>
<evidence type="ECO:0000313" key="3">
    <source>
        <dbReference type="Proteomes" id="UP000239539"/>
    </source>
</evidence>
<dbReference type="Proteomes" id="UP000239539">
    <property type="component" value="Unassembled WGS sequence"/>
</dbReference>
<organism evidence="2 3">
    <name type="scientific">Alteromonas gracilis</name>
    <dbReference type="NCBI Taxonomy" id="1479524"/>
    <lineage>
        <taxon>Bacteria</taxon>
        <taxon>Pseudomonadati</taxon>
        <taxon>Pseudomonadota</taxon>
        <taxon>Gammaproteobacteria</taxon>
        <taxon>Alteromonadales</taxon>
        <taxon>Alteromonadaceae</taxon>
        <taxon>Alteromonas/Salinimonas group</taxon>
        <taxon>Alteromonas</taxon>
    </lineage>
</organism>
<dbReference type="Gene3D" id="3.40.50.720">
    <property type="entry name" value="NAD(P)-binding Rossmann-like Domain"/>
    <property type="match status" value="1"/>
</dbReference>
<dbReference type="PANTHER" id="PTHR43267">
    <property type="entry name" value="TRNA THREONYLCARBAMOYLADENOSINE DEHYDRATASE"/>
    <property type="match status" value="1"/>
</dbReference>
<dbReference type="PANTHER" id="PTHR43267:SF1">
    <property type="entry name" value="TRNA THREONYLCARBAMOYLADENOSINE DEHYDRATASE"/>
    <property type="match status" value="1"/>
</dbReference>
<dbReference type="SUPFAM" id="SSF69572">
    <property type="entry name" value="Activating enzymes of the ubiquitin-like proteins"/>
    <property type="match status" value="1"/>
</dbReference>
<gene>
    <name evidence="2" type="ORF">C6Y39_12515</name>
</gene>
<dbReference type="CDD" id="cd01483">
    <property type="entry name" value="E1_enzyme_family"/>
    <property type="match status" value="1"/>
</dbReference>
<reference evidence="3" key="1">
    <citation type="journal article" date="2020" name="Int. J. Syst. Evol. Microbiol.">
        <title>Alteromonas alba sp. nov., a marine bacterium isolated from the seawater of the West Pacific Ocean.</title>
        <authorList>
            <person name="Sun C."/>
            <person name="Wu Y.-H."/>
            <person name="Xamxidin M."/>
            <person name="Cheng H."/>
            <person name="Xu X.-W."/>
        </authorList>
    </citation>
    <scope>NUCLEOTIDE SEQUENCE [LARGE SCALE GENOMIC DNA]</scope>
    <source>
        <strain evidence="3">9a2</strain>
    </source>
</reference>
<evidence type="ECO:0000313" key="2">
    <source>
        <dbReference type="EMBL" id="PRO68464.1"/>
    </source>
</evidence>
<proteinExistence type="predicted"/>
<dbReference type="NCBIfam" id="NF006077">
    <property type="entry name" value="PRK08223.1"/>
    <property type="match status" value="1"/>
</dbReference>
<accession>A0ABX5CLM1</accession>
<dbReference type="EMBL" id="PVNO01000026">
    <property type="protein sequence ID" value="PRO68464.1"/>
    <property type="molecule type" value="Genomic_DNA"/>
</dbReference>
<dbReference type="InterPro" id="IPR035985">
    <property type="entry name" value="Ubiquitin-activating_enz"/>
</dbReference>
<protein>
    <recommendedName>
        <fullName evidence="1">THIF-type NAD/FAD binding fold domain-containing protein</fullName>
    </recommendedName>
</protein>
<feature type="domain" description="THIF-type NAD/FAD binding fold" evidence="1">
    <location>
        <begin position="9"/>
        <end position="279"/>
    </location>
</feature>
<dbReference type="RefSeq" id="WP_105931603.1">
    <property type="nucleotide sequence ID" value="NZ_PVNO01000026.1"/>
</dbReference>
<evidence type="ECO:0000259" key="1">
    <source>
        <dbReference type="Pfam" id="PF00899"/>
    </source>
</evidence>
<dbReference type="Pfam" id="PF00899">
    <property type="entry name" value="ThiF"/>
    <property type="match status" value="1"/>
</dbReference>
<name>A0ABX5CLM1_9ALTE</name>
<dbReference type="InterPro" id="IPR045886">
    <property type="entry name" value="ThiF/MoeB/HesA"/>
</dbReference>